<evidence type="ECO:0000313" key="8">
    <source>
        <dbReference type="Proteomes" id="UP000094487"/>
    </source>
</evidence>
<evidence type="ECO:0000259" key="6">
    <source>
        <dbReference type="PROSITE" id="PS50937"/>
    </source>
</evidence>
<keyword evidence="3" id="KW-0238">DNA-binding</keyword>
<dbReference type="InterPro" id="IPR047057">
    <property type="entry name" value="MerR_fam"/>
</dbReference>
<dbReference type="RefSeq" id="WP_069319196.1">
    <property type="nucleotide sequence ID" value="NZ_MDDS01000007.1"/>
</dbReference>
<dbReference type="PROSITE" id="PS50937">
    <property type="entry name" value="HTH_MERR_2"/>
    <property type="match status" value="1"/>
</dbReference>
<keyword evidence="1" id="KW-0479">Metal-binding</keyword>
<dbReference type="InterPro" id="IPR017969">
    <property type="entry name" value="Heavy-metal-associated_CS"/>
</dbReference>
<dbReference type="InterPro" id="IPR015358">
    <property type="entry name" value="Tscrpt_reg_MerR_DNA-bd"/>
</dbReference>
<dbReference type="PANTHER" id="PTHR30204">
    <property type="entry name" value="REDOX-CYCLING DRUG-SENSING TRANSCRIPTIONAL ACTIVATOR SOXR"/>
    <property type="match status" value="1"/>
</dbReference>
<name>A0A1E3LZG1_9SPHN</name>
<dbReference type="PROSITE" id="PS01047">
    <property type="entry name" value="HMA_1"/>
    <property type="match status" value="1"/>
</dbReference>
<dbReference type="InterPro" id="IPR000551">
    <property type="entry name" value="MerR-type_HTH_dom"/>
</dbReference>
<dbReference type="AlphaFoldDB" id="A0A1E3LZG1"/>
<feature type="domain" description="HMA" evidence="5">
    <location>
        <begin position="160"/>
        <end position="226"/>
    </location>
</feature>
<evidence type="ECO:0000256" key="1">
    <source>
        <dbReference type="ARBA" id="ARBA00022723"/>
    </source>
</evidence>
<dbReference type="FunFam" id="3.30.70.100:FF:000001">
    <property type="entry name" value="ATPase copper transporting beta"/>
    <property type="match status" value="1"/>
</dbReference>
<dbReference type="Gene3D" id="1.10.1660.10">
    <property type="match status" value="1"/>
</dbReference>
<keyword evidence="2" id="KW-0805">Transcription regulation</keyword>
<reference evidence="7 8" key="1">
    <citation type="submission" date="2016-08" db="EMBL/GenBank/DDBJ databases">
        <title>Draft genome of the agarase producing Sphingomonas sp. MCT13.</title>
        <authorList>
            <person name="D'Andrea M.M."/>
            <person name="Rossolini G.M."/>
            <person name="Thaller M.C."/>
        </authorList>
    </citation>
    <scope>NUCLEOTIDE SEQUENCE [LARGE SCALE GENOMIC DNA]</scope>
    <source>
        <strain evidence="7 8">MCT13</strain>
    </source>
</reference>
<dbReference type="OrthoDB" id="9802944at2"/>
<evidence type="ECO:0000259" key="5">
    <source>
        <dbReference type="PROSITE" id="PS50846"/>
    </source>
</evidence>
<dbReference type="InterPro" id="IPR009061">
    <property type="entry name" value="DNA-bd_dom_put_sf"/>
</dbReference>
<dbReference type="CDD" id="cd00371">
    <property type="entry name" value="HMA"/>
    <property type="match status" value="1"/>
</dbReference>
<dbReference type="Proteomes" id="UP000094487">
    <property type="component" value="Unassembled WGS sequence"/>
</dbReference>
<protein>
    <recommendedName>
        <fullName evidence="9">Mercuric resistance operon regulatory protein</fullName>
    </recommendedName>
</protein>
<dbReference type="InterPro" id="IPR001802">
    <property type="entry name" value="MerP/CopZ"/>
</dbReference>
<dbReference type="GO" id="GO:0003677">
    <property type="term" value="F:DNA binding"/>
    <property type="evidence" value="ECO:0007669"/>
    <property type="project" value="UniProtKB-KW"/>
</dbReference>
<dbReference type="PRINTS" id="PR00946">
    <property type="entry name" value="HGSCAVENGER"/>
</dbReference>
<dbReference type="Pfam" id="PF09278">
    <property type="entry name" value="MerR-DNA-bind"/>
    <property type="match status" value="1"/>
</dbReference>
<dbReference type="InterPro" id="IPR036163">
    <property type="entry name" value="HMA_dom_sf"/>
</dbReference>
<dbReference type="InterPro" id="IPR006121">
    <property type="entry name" value="HMA_dom"/>
</dbReference>
<comment type="caution">
    <text evidence="7">The sequence shown here is derived from an EMBL/GenBank/DDBJ whole genome shotgun (WGS) entry which is preliminary data.</text>
</comment>
<dbReference type="SUPFAM" id="SSF46955">
    <property type="entry name" value="Putative DNA-binding domain"/>
    <property type="match status" value="1"/>
</dbReference>
<dbReference type="PANTHER" id="PTHR30204:SF92">
    <property type="entry name" value="HTH-TYPE TRANSCRIPTIONAL REGULATOR ZNTR"/>
    <property type="match status" value="1"/>
</dbReference>
<dbReference type="Pfam" id="PF00403">
    <property type="entry name" value="HMA"/>
    <property type="match status" value="1"/>
</dbReference>
<feature type="domain" description="HTH merR-type" evidence="6">
    <location>
        <begin position="5"/>
        <end position="75"/>
    </location>
</feature>
<organism evidence="7 8">
    <name type="scientific">Sphingomonas turrisvirgatae</name>
    <dbReference type="NCBI Taxonomy" id="1888892"/>
    <lineage>
        <taxon>Bacteria</taxon>
        <taxon>Pseudomonadati</taxon>
        <taxon>Pseudomonadota</taxon>
        <taxon>Alphaproteobacteria</taxon>
        <taxon>Sphingomonadales</taxon>
        <taxon>Sphingomonadaceae</taxon>
        <taxon>Sphingomonas</taxon>
    </lineage>
</organism>
<keyword evidence="8" id="KW-1185">Reference proteome</keyword>
<dbReference type="GO" id="GO:0046872">
    <property type="term" value="F:metal ion binding"/>
    <property type="evidence" value="ECO:0007669"/>
    <property type="project" value="UniProtKB-KW"/>
</dbReference>
<proteinExistence type="predicted"/>
<dbReference type="GO" id="GO:0003700">
    <property type="term" value="F:DNA-binding transcription factor activity"/>
    <property type="evidence" value="ECO:0007669"/>
    <property type="project" value="InterPro"/>
</dbReference>
<dbReference type="Pfam" id="PF00376">
    <property type="entry name" value="MerR"/>
    <property type="match status" value="1"/>
</dbReference>
<dbReference type="SMART" id="SM00422">
    <property type="entry name" value="HTH_MERR"/>
    <property type="match status" value="1"/>
</dbReference>
<sequence length="229" mass="25076">MKIEEYTIGKAASAAGVGIETIRFYERQQLIEQPPKPLGTGARLYSGDTVRRIRFIKEAQEIGFSLREAKELLALRTDPSADCAEVRDLATIKLADVHQKIRRLQAIGAALERLVATCPGCGGLEACTIMDALTSSDSARPGHSCEPVPKQTDERASTMKTTTFTIEGLRCNACAEKVKQLVEKVPGVSAVSVSFENRQARILYEPNAVTEDALAARIEKPGYRVVERR</sequence>
<gene>
    <name evidence="7" type="ORF">BFL28_11720</name>
</gene>
<dbReference type="Gene3D" id="3.30.70.100">
    <property type="match status" value="1"/>
</dbReference>
<dbReference type="EMBL" id="MDDS01000007">
    <property type="protein sequence ID" value="ODP39207.1"/>
    <property type="molecule type" value="Genomic_DNA"/>
</dbReference>
<accession>A0A1E3LZG1</accession>
<evidence type="ECO:0000313" key="7">
    <source>
        <dbReference type="EMBL" id="ODP39207.1"/>
    </source>
</evidence>
<dbReference type="SUPFAM" id="SSF55008">
    <property type="entry name" value="HMA, heavy metal-associated domain"/>
    <property type="match status" value="1"/>
</dbReference>
<evidence type="ECO:0008006" key="9">
    <source>
        <dbReference type="Google" id="ProtNLM"/>
    </source>
</evidence>
<dbReference type="PROSITE" id="PS50846">
    <property type="entry name" value="HMA_2"/>
    <property type="match status" value="1"/>
</dbReference>
<evidence type="ECO:0000256" key="4">
    <source>
        <dbReference type="ARBA" id="ARBA00023163"/>
    </source>
</evidence>
<dbReference type="STRING" id="1888892.BFL28_11720"/>
<evidence type="ECO:0000256" key="2">
    <source>
        <dbReference type="ARBA" id="ARBA00023015"/>
    </source>
</evidence>
<dbReference type="PRINTS" id="PR00040">
    <property type="entry name" value="HTHMERR"/>
</dbReference>
<keyword evidence="4" id="KW-0804">Transcription</keyword>
<evidence type="ECO:0000256" key="3">
    <source>
        <dbReference type="ARBA" id="ARBA00023125"/>
    </source>
</evidence>